<dbReference type="PANTHER" id="PTHR33744:SF7">
    <property type="entry name" value="PUCR FAMILY TRANSCRIPTIONAL REGULATOR"/>
    <property type="match status" value="1"/>
</dbReference>
<evidence type="ECO:0000259" key="3">
    <source>
        <dbReference type="Pfam" id="PF17853"/>
    </source>
</evidence>
<dbReference type="InterPro" id="IPR025736">
    <property type="entry name" value="PucR_C-HTH_dom"/>
</dbReference>
<accession>A0A6J6R838</accession>
<evidence type="ECO:0000259" key="2">
    <source>
        <dbReference type="Pfam" id="PF13556"/>
    </source>
</evidence>
<reference evidence="4" key="1">
    <citation type="submission" date="2020-05" db="EMBL/GenBank/DDBJ databases">
        <authorList>
            <person name="Chiriac C."/>
            <person name="Salcher M."/>
            <person name="Ghai R."/>
            <person name="Kavagutti S V."/>
        </authorList>
    </citation>
    <scope>NUCLEOTIDE SEQUENCE</scope>
</reference>
<dbReference type="Pfam" id="PF13556">
    <property type="entry name" value="HTH_30"/>
    <property type="match status" value="1"/>
</dbReference>
<dbReference type="InterPro" id="IPR051448">
    <property type="entry name" value="CdaR-like_regulators"/>
</dbReference>
<dbReference type="InterPro" id="IPR042070">
    <property type="entry name" value="PucR_C-HTH_sf"/>
</dbReference>
<feature type="domain" description="CdaR GGDEF-like" evidence="3">
    <location>
        <begin position="95"/>
        <end position="175"/>
    </location>
</feature>
<gene>
    <name evidence="4" type="ORF">UFOPK2579_01788</name>
</gene>
<dbReference type="Gene3D" id="1.10.10.2840">
    <property type="entry name" value="PucR C-terminal helix-turn-helix domain"/>
    <property type="match status" value="1"/>
</dbReference>
<dbReference type="PANTHER" id="PTHR33744">
    <property type="entry name" value="CARBOHYDRATE DIACID REGULATOR"/>
    <property type="match status" value="1"/>
</dbReference>
<organism evidence="4">
    <name type="scientific">freshwater metagenome</name>
    <dbReference type="NCBI Taxonomy" id="449393"/>
    <lineage>
        <taxon>unclassified sequences</taxon>
        <taxon>metagenomes</taxon>
        <taxon>ecological metagenomes</taxon>
    </lineage>
</organism>
<dbReference type="EMBL" id="CAEZXR010000221">
    <property type="protein sequence ID" value="CAB4717658.1"/>
    <property type="molecule type" value="Genomic_DNA"/>
</dbReference>
<name>A0A6J6R838_9ZZZZ</name>
<comment type="similarity">
    <text evidence="1">Belongs to the CdaR family.</text>
</comment>
<feature type="domain" description="PucR C-terminal helix-turn-helix" evidence="2">
    <location>
        <begin position="226"/>
        <end position="282"/>
    </location>
</feature>
<evidence type="ECO:0000313" key="4">
    <source>
        <dbReference type="EMBL" id="CAB4717658.1"/>
    </source>
</evidence>
<evidence type="ECO:0000256" key="1">
    <source>
        <dbReference type="ARBA" id="ARBA00006754"/>
    </source>
</evidence>
<dbReference type="AlphaFoldDB" id="A0A6J6R838"/>
<sequence>MSISPHAWSAADVERPVVPESVGLEGAIRALLHEASLVGMCAAGTVEIDGPTTPAAALRRLLAGTALVADTAAIGRPLEGARVLWLKVPAPSASVVRSLEDEGHLIVEVRDALVVLWCPSVRWDEQGHEQVAAKRLARQLLRSFAATAVVGVSAPARSALDLPALLNDAEDAARLATEAGEPFLLAEERWSDIALRRVAGKCAGALAAGNPLSRLVAHDAKVGRELVASLAAWLRHDRDTVAAATTLHLHPNTLRYRLRRVRELAGIDLDDPRQRLVLELMLLDWQLDAPLG</sequence>
<protein>
    <submittedName>
        <fullName evidence="4">Unannotated protein</fullName>
    </submittedName>
</protein>
<dbReference type="InterPro" id="IPR041522">
    <property type="entry name" value="CdaR_GGDEF"/>
</dbReference>
<dbReference type="Pfam" id="PF17853">
    <property type="entry name" value="GGDEF_2"/>
    <property type="match status" value="1"/>
</dbReference>
<proteinExistence type="inferred from homology"/>